<dbReference type="AlphaFoldDB" id="A0A8T0JCK7"/>
<proteinExistence type="predicted"/>
<sequence>MQQIRSQNKLPSQTPQPKLFTSPNPHTLFTAQIPSNEENPRFLLPTTKACDHENTTNTTDPNASLTHTHSAQFSHHTIAIKFPKRIPPLVKTRPRSHLVPPKCSEVNKQKPRPIKTSPNHQFPYSQKLKSTYKTKKQKTNPQIQTTIYKRWKKTEQMSYVPWWSRRGK</sequence>
<feature type="region of interest" description="Disordered" evidence="1">
    <location>
        <begin position="88"/>
        <end position="123"/>
    </location>
</feature>
<name>A0A8T0JCK7_CERPU</name>
<protein>
    <submittedName>
        <fullName evidence="2">Uncharacterized protein</fullName>
    </submittedName>
</protein>
<dbReference type="Proteomes" id="UP000822688">
    <property type="component" value="Chromosome 1"/>
</dbReference>
<feature type="compositionally biased region" description="Polar residues" evidence="1">
    <location>
        <begin position="1"/>
        <end position="37"/>
    </location>
</feature>
<comment type="caution">
    <text evidence="2">The sequence shown here is derived from an EMBL/GenBank/DDBJ whole genome shotgun (WGS) entry which is preliminary data.</text>
</comment>
<evidence type="ECO:0000256" key="1">
    <source>
        <dbReference type="SAM" id="MobiDB-lite"/>
    </source>
</evidence>
<keyword evidence="3" id="KW-1185">Reference proteome</keyword>
<evidence type="ECO:0000313" key="2">
    <source>
        <dbReference type="EMBL" id="KAG0592568.1"/>
    </source>
</evidence>
<dbReference type="EMBL" id="CM026421">
    <property type="protein sequence ID" value="KAG0592568.1"/>
    <property type="molecule type" value="Genomic_DNA"/>
</dbReference>
<reference evidence="2" key="1">
    <citation type="submission" date="2020-06" db="EMBL/GenBank/DDBJ databases">
        <title>WGS assembly of Ceratodon purpureus strain R40.</title>
        <authorList>
            <person name="Carey S.B."/>
            <person name="Jenkins J."/>
            <person name="Shu S."/>
            <person name="Lovell J.T."/>
            <person name="Sreedasyam A."/>
            <person name="Maumus F."/>
            <person name="Tiley G.P."/>
            <person name="Fernandez-Pozo N."/>
            <person name="Barry K."/>
            <person name="Chen C."/>
            <person name="Wang M."/>
            <person name="Lipzen A."/>
            <person name="Daum C."/>
            <person name="Saski C.A."/>
            <person name="Payton A.C."/>
            <person name="Mcbreen J.C."/>
            <person name="Conrad R.E."/>
            <person name="Kollar L.M."/>
            <person name="Olsson S."/>
            <person name="Huttunen S."/>
            <person name="Landis J.B."/>
            <person name="Wickett N.J."/>
            <person name="Johnson M.G."/>
            <person name="Rensing S.A."/>
            <person name="Grimwood J."/>
            <person name="Schmutz J."/>
            <person name="Mcdaniel S.F."/>
        </authorList>
    </citation>
    <scope>NUCLEOTIDE SEQUENCE</scope>
    <source>
        <strain evidence="2">R40</strain>
    </source>
</reference>
<evidence type="ECO:0000313" key="3">
    <source>
        <dbReference type="Proteomes" id="UP000822688"/>
    </source>
</evidence>
<feature type="region of interest" description="Disordered" evidence="1">
    <location>
        <begin position="1"/>
        <end position="42"/>
    </location>
</feature>
<accession>A0A8T0JCK7</accession>
<organism evidence="2 3">
    <name type="scientific">Ceratodon purpureus</name>
    <name type="common">Fire moss</name>
    <name type="synonym">Dicranum purpureum</name>
    <dbReference type="NCBI Taxonomy" id="3225"/>
    <lineage>
        <taxon>Eukaryota</taxon>
        <taxon>Viridiplantae</taxon>
        <taxon>Streptophyta</taxon>
        <taxon>Embryophyta</taxon>
        <taxon>Bryophyta</taxon>
        <taxon>Bryophytina</taxon>
        <taxon>Bryopsida</taxon>
        <taxon>Dicranidae</taxon>
        <taxon>Pseudoditrichales</taxon>
        <taxon>Ditrichaceae</taxon>
        <taxon>Ceratodon</taxon>
    </lineage>
</organism>
<gene>
    <name evidence="2" type="ORF">KC19_1G262900</name>
</gene>